<keyword evidence="7 12" id="KW-1133">Transmembrane helix</keyword>
<feature type="domain" description="PLD phosphodiesterase" evidence="14">
    <location>
        <begin position="216"/>
        <end position="243"/>
    </location>
</feature>
<evidence type="ECO:0000256" key="8">
    <source>
        <dbReference type="ARBA" id="ARBA00023098"/>
    </source>
</evidence>
<sequence length="481" mass="55933">MNWFIVLEVIYYLFLIAVALKILNDTQSSTKAAAYILLLFILPVAGIIIYLSFGLNYRKSGIYSKKIEMDEAQSKHVDSLISDYISTNTPKFKKEHFEYMGLSNMVYEDNQSFTTRNNKVEILQNGENKFRELLEALRNAKHHIHIEYYIYEDDEIGNELANILMEKAREGVEVRFIYDDFGSRSIRKTIVPKLRESGVEAYAFYEITFIYLANRLNYRNHRKIVIIDGDTSFVGGVNVSDKYINKSAQDLYWRDTHIKIDGEATWLLQQIFFADWNFCANQQLKPSREYFRNQPRLDQGNWVQIVSSGPDSKMPSILYSYLQAIGLAKNEICITTPYLIPGEEFLHALYMAVLRGVKVKILLPEVSDSWFVNTVCRSYFGDLLENGVEIYLYQKGFIHAKTMVCDDKLAVVGTANLDHRSFDLNFEVNAIMYDDDLAKELKTSYYQDLENARKLELEEWNERKKVVQLLEKSLRIVAPLM</sequence>
<evidence type="ECO:0000256" key="7">
    <source>
        <dbReference type="ARBA" id="ARBA00022989"/>
    </source>
</evidence>
<comment type="similarity">
    <text evidence="12">Belongs to the phospholipase D family. Cardiolipin synthase subfamily.</text>
</comment>
<reference evidence="15" key="1">
    <citation type="submission" date="2022-07" db="EMBL/GenBank/DDBJ databases">
        <title>Description and genome-wide analysis of Profundicola chukchiensis gen. nov., sp. nov., marine bacteria isolated from bottom sediments of the Chukchi Sea.</title>
        <authorList>
            <person name="Romanenko L."/>
            <person name="Otstavnykh N."/>
            <person name="Kurilenko V."/>
            <person name="Eremeev V."/>
            <person name="Velansky P."/>
            <person name="Mikhailov V."/>
            <person name="Isaeva M."/>
        </authorList>
    </citation>
    <scope>NUCLEOTIDE SEQUENCE</scope>
    <source>
        <strain evidence="15">KMM 9713</strain>
    </source>
</reference>
<dbReference type="InterPro" id="IPR025202">
    <property type="entry name" value="PLD-like_dom"/>
</dbReference>
<evidence type="ECO:0000256" key="4">
    <source>
        <dbReference type="ARBA" id="ARBA00022679"/>
    </source>
</evidence>
<evidence type="ECO:0000256" key="10">
    <source>
        <dbReference type="ARBA" id="ARBA00023209"/>
    </source>
</evidence>
<evidence type="ECO:0000256" key="12">
    <source>
        <dbReference type="HAMAP-Rule" id="MF_01916"/>
    </source>
</evidence>
<dbReference type="SMART" id="SM00155">
    <property type="entry name" value="PLDc"/>
    <property type="match status" value="2"/>
</dbReference>
<dbReference type="GO" id="GO:0005886">
    <property type="term" value="C:plasma membrane"/>
    <property type="evidence" value="ECO:0007669"/>
    <property type="project" value="UniProtKB-SubCell"/>
</dbReference>
<feature type="active site" evidence="12">
    <location>
        <position position="406"/>
    </location>
</feature>
<feature type="transmembrane region" description="Helical" evidence="12">
    <location>
        <begin position="35"/>
        <end position="55"/>
    </location>
</feature>
<dbReference type="FunFam" id="3.30.870.10:FF:000014">
    <property type="entry name" value="Cardiolipin synthase"/>
    <property type="match status" value="1"/>
</dbReference>
<name>A0A9X4MV41_9FLAO</name>
<dbReference type="CDD" id="cd09112">
    <property type="entry name" value="PLDc_CLS_2"/>
    <property type="match status" value="1"/>
</dbReference>
<evidence type="ECO:0000256" key="11">
    <source>
        <dbReference type="ARBA" id="ARBA00023264"/>
    </source>
</evidence>
<feature type="domain" description="PLD phosphodiesterase" evidence="14">
    <location>
        <begin position="394"/>
        <end position="421"/>
    </location>
</feature>
<dbReference type="PANTHER" id="PTHR21248:SF22">
    <property type="entry name" value="PHOSPHOLIPASE D"/>
    <property type="match status" value="1"/>
</dbReference>
<comment type="function">
    <text evidence="12">Catalyzes the reversible phosphatidyl group transfer from one phosphatidylglycerol molecule to another to form cardiolipin (CL) (diphosphatidylglycerol) and glycerol.</text>
</comment>
<comment type="caution">
    <text evidence="15">The sequence shown here is derived from an EMBL/GenBank/DDBJ whole genome shotgun (WGS) entry which is preliminary data.</text>
</comment>
<organism evidence="15 16">
    <name type="scientific">Profundicola chukchiensis</name>
    <dbReference type="NCBI Taxonomy" id="2961959"/>
    <lineage>
        <taxon>Bacteria</taxon>
        <taxon>Pseudomonadati</taxon>
        <taxon>Bacteroidota</taxon>
        <taxon>Flavobacteriia</taxon>
        <taxon>Flavobacteriales</taxon>
        <taxon>Weeksellaceae</taxon>
        <taxon>Profundicola</taxon>
    </lineage>
</organism>
<keyword evidence="6" id="KW-0677">Repeat</keyword>
<keyword evidence="2 12" id="KW-1003">Cell membrane</keyword>
<keyword evidence="11 12" id="KW-1208">Phospholipid metabolism</keyword>
<keyword evidence="8 12" id="KW-0443">Lipid metabolism</keyword>
<evidence type="ECO:0000256" key="13">
    <source>
        <dbReference type="NCBIfam" id="TIGR04265"/>
    </source>
</evidence>
<proteinExistence type="inferred from homology"/>
<feature type="transmembrane region" description="Helical" evidence="12">
    <location>
        <begin position="6"/>
        <end position="23"/>
    </location>
</feature>
<evidence type="ECO:0000256" key="5">
    <source>
        <dbReference type="ARBA" id="ARBA00022692"/>
    </source>
</evidence>
<dbReference type="InterPro" id="IPR030874">
    <property type="entry name" value="Cardiolipin_synth_Firmi"/>
</dbReference>
<keyword evidence="4 12" id="KW-0808">Transferase</keyword>
<dbReference type="EMBL" id="JANCMU010000001">
    <property type="protein sequence ID" value="MDG4945456.1"/>
    <property type="molecule type" value="Genomic_DNA"/>
</dbReference>
<evidence type="ECO:0000256" key="6">
    <source>
        <dbReference type="ARBA" id="ARBA00022737"/>
    </source>
</evidence>
<dbReference type="EC" id="2.7.8.-" evidence="12 13"/>
<feature type="active site" evidence="12">
    <location>
        <position position="223"/>
    </location>
</feature>
<keyword evidence="3 12" id="KW-0444">Lipid biosynthesis</keyword>
<keyword evidence="9 12" id="KW-0472">Membrane</keyword>
<dbReference type="CDD" id="cd09110">
    <property type="entry name" value="PLDc_CLS_1"/>
    <property type="match status" value="1"/>
</dbReference>
<feature type="active site" evidence="12">
    <location>
        <position position="228"/>
    </location>
</feature>
<evidence type="ECO:0000256" key="2">
    <source>
        <dbReference type="ARBA" id="ARBA00022475"/>
    </source>
</evidence>
<accession>A0A9X4MV41</accession>
<dbReference type="GO" id="GO:0008808">
    <property type="term" value="F:cardiolipin synthase activity"/>
    <property type="evidence" value="ECO:0007669"/>
    <property type="project" value="UniProtKB-UniRule"/>
</dbReference>
<evidence type="ECO:0000313" key="16">
    <source>
        <dbReference type="Proteomes" id="UP001152599"/>
    </source>
</evidence>
<dbReference type="GO" id="GO:0032049">
    <property type="term" value="P:cardiolipin biosynthetic process"/>
    <property type="evidence" value="ECO:0007669"/>
    <property type="project" value="UniProtKB-UniRule"/>
</dbReference>
<dbReference type="InterPro" id="IPR022924">
    <property type="entry name" value="Cardiolipin_synthase"/>
</dbReference>
<evidence type="ECO:0000313" key="15">
    <source>
        <dbReference type="EMBL" id="MDG4945456.1"/>
    </source>
</evidence>
<dbReference type="HAMAP" id="MF_01916">
    <property type="entry name" value="Cardiolipin_synth_Cls"/>
    <property type="match status" value="1"/>
</dbReference>
<feature type="active site" evidence="12">
    <location>
        <position position="401"/>
    </location>
</feature>
<keyword evidence="16" id="KW-1185">Reference proteome</keyword>
<dbReference type="Pfam" id="PF13396">
    <property type="entry name" value="PLDc_N"/>
    <property type="match status" value="1"/>
</dbReference>
<dbReference type="PROSITE" id="PS50035">
    <property type="entry name" value="PLD"/>
    <property type="match status" value="2"/>
</dbReference>
<evidence type="ECO:0000256" key="9">
    <source>
        <dbReference type="ARBA" id="ARBA00023136"/>
    </source>
</evidence>
<dbReference type="PANTHER" id="PTHR21248">
    <property type="entry name" value="CARDIOLIPIN SYNTHASE"/>
    <property type="match status" value="1"/>
</dbReference>
<gene>
    <name evidence="15" type="primary">cls</name>
    <name evidence="15" type="ORF">NMK71_03435</name>
</gene>
<dbReference type="RefSeq" id="WP_304420065.1">
    <property type="nucleotide sequence ID" value="NZ_JANCMU010000001.1"/>
</dbReference>
<dbReference type="InterPro" id="IPR027379">
    <property type="entry name" value="CLS_N"/>
</dbReference>
<dbReference type="Pfam" id="PF13091">
    <property type="entry name" value="PLDc_2"/>
    <property type="match status" value="2"/>
</dbReference>
<dbReference type="SUPFAM" id="SSF56024">
    <property type="entry name" value="Phospholipase D/nuclease"/>
    <property type="match status" value="2"/>
</dbReference>
<evidence type="ECO:0000256" key="3">
    <source>
        <dbReference type="ARBA" id="ARBA00022516"/>
    </source>
</evidence>
<feature type="active site" evidence="12">
    <location>
        <position position="221"/>
    </location>
</feature>
<dbReference type="Gene3D" id="3.30.870.10">
    <property type="entry name" value="Endonuclease Chain A"/>
    <property type="match status" value="2"/>
</dbReference>
<keyword evidence="5 12" id="KW-0812">Transmembrane</keyword>
<evidence type="ECO:0000256" key="1">
    <source>
        <dbReference type="ARBA" id="ARBA00004651"/>
    </source>
</evidence>
<keyword evidence="10 12" id="KW-0594">Phospholipid biosynthesis</keyword>
<dbReference type="NCBIfam" id="TIGR04265">
    <property type="entry name" value="bac_cardiolipin"/>
    <property type="match status" value="1"/>
</dbReference>
<comment type="catalytic activity">
    <reaction evidence="12">
        <text>2 a 1,2-diacyl-sn-glycero-3-phospho-(1'-sn-glycerol) = a cardiolipin + glycerol</text>
        <dbReference type="Rhea" id="RHEA:31451"/>
        <dbReference type="ChEBI" id="CHEBI:17754"/>
        <dbReference type="ChEBI" id="CHEBI:62237"/>
        <dbReference type="ChEBI" id="CHEBI:64716"/>
    </reaction>
</comment>
<dbReference type="InterPro" id="IPR001736">
    <property type="entry name" value="PLipase_D/transphosphatidylase"/>
</dbReference>
<dbReference type="AlphaFoldDB" id="A0A9X4MV41"/>
<protein>
    <recommendedName>
        <fullName evidence="12 13">Cardiolipin synthase</fullName>
        <shortName evidence="12">CL synthase</shortName>
        <ecNumber evidence="12 13">2.7.8.-</ecNumber>
    </recommendedName>
</protein>
<dbReference type="Proteomes" id="UP001152599">
    <property type="component" value="Unassembled WGS sequence"/>
</dbReference>
<comment type="subcellular location">
    <subcellularLocation>
        <location evidence="1 12">Cell membrane</location>
        <topology evidence="1 12">Multi-pass membrane protein</topology>
    </subcellularLocation>
</comment>
<evidence type="ECO:0000259" key="14">
    <source>
        <dbReference type="PROSITE" id="PS50035"/>
    </source>
</evidence>
<feature type="active site" evidence="12">
    <location>
        <position position="399"/>
    </location>
</feature>